<evidence type="ECO:0000313" key="2">
    <source>
        <dbReference type="EnsemblMetazoa" id="AMAM001359-PA"/>
    </source>
</evidence>
<dbReference type="AlphaFoldDB" id="A0A182S7Q1"/>
<protein>
    <recommendedName>
        <fullName evidence="4">Cystatin domain-containing protein</fullName>
    </recommendedName>
</protein>
<accession>A0A182S7Q1</accession>
<reference evidence="3" key="1">
    <citation type="submission" date="2013-09" db="EMBL/GenBank/DDBJ databases">
        <title>The Genome Sequence of Anopheles maculatus species B.</title>
        <authorList>
            <consortium name="The Broad Institute Genomics Platform"/>
            <person name="Neafsey D.E."/>
            <person name="Besansky N."/>
            <person name="Howell P."/>
            <person name="Walton C."/>
            <person name="Young S.K."/>
            <person name="Zeng Q."/>
            <person name="Gargeya S."/>
            <person name="Fitzgerald M."/>
            <person name="Haas B."/>
            <person name="Abouelleil A."/>
            <person name="Allen A.W."/>
            <person name="Alvarado L."/>
            <person name="Arachchi H.M."/>
            <person name="Berlin A.M."/>
            <person name="Chapman S.B."/>
            <person name="Gainer-Dewar J."/>
            <person name="Goldberg J."/>
            <person name="Griggs A."/>
            <person name="Gujja S."/>
            <person name="Hansen M."/>
            <person name="Howarth C."/>
            <person name="Imamovic A."/>
            <person name="Ireland A."/>
            <person name="Larimer J."/>
            <person name="McCowan C."/>
            <person name="Murphy C."/>
            <person name="Pearson M."/>
            <person name="Poon T.W."/>
            <person name="Priest M."/>
            <person name="Roberts A."/>
            <person name="Saif S."/>
            <person name="Shea T."/>
            <person name="Sisk P."/>
            <person name="Sykes S."/>
            <person name="Wortman J."/>
            <person name="Nusbaum C."/>
            <person name="Birren B."/>
        </authorList>
    </citation>
    <scope>NUCLEOTIDE SEQUENCE [LARGE SCALE GENOMIC DNA]</scope>
    <source>
        <strain evidence="3">maculatus3</strain>
    </source>
</reference>
<dbReference type="VEuPathDB" id="VectorBase:AMAM001359"/>
<evidence type="ECO:0008006" key="4">
    <source>
        <dbReference type="Google" id="ProtNLM"/>
    </source>
</evidence>
<proteinExistence type="predicted"/>
<feature type="chain" id="PRO_5008135467" description="Cystatin domain-containing protein" evidence="1">
    <location>
        <begin position="34"/>
        <end position="130"/>
    </location>
</feature>
<name>A0A182S7Q1_9DIPT</name>
<keyword evidence="3" id="KW-1185">Reference proteome</keyword>
<dbReference type="Proteomes" id="UP000075901">
    <property type="component" value="Unassembled WGS sequence"/>
</dbReference>
<feature type="signal peptide" evidence="1">
    <location>
        <begin position="1"/>
        <end position="33"/>
    </location>
</feature>
<dbReference type="EnsemblMetazoa" id="AMAM001359-RA">
    <property type="protein sequence ID" value="AMAM001359-PA"/>
    <property type="gene ID" value="AMAM001359"/>
</dbReference>
<sequence length="130" mass="14758">MASSARRKVAARFRVSVAIIFFLGSQLAESVQASEDELPIVSYINREAAGKKILPDFGSVQLGENVPEQYRAAANRFARLWKEHVTGIKGYDTVKGEQLYVVTMSSKCYITQNCKFLFYLQVEQNCTFYR</sequence>
<evidence type="ECO:0000256" key="1">
    <source>
        <dbReference type="SAM" id="SignalP"/>
    </source>
</evidence>
<keyword evidence="1" id="KW-0732">Signal</keyword>
<evidence type="ECO:0000313" key="3">
    <source>
        <dbReference type="Proteomes" id="UP000075901"/>
    </source>
</evidence>
<reference evidence="2" key="2">
    <citation type="submission" date="2020-05" db="UniProtKB">
        <authorList>
            <consortium name="EnsemblMetazoa"/>
        </authorList>
    </citation>
    <scope>IDENTIFICATION</scope>
    <source>
        <strain evidence="2">maculatus3</strain>
    </source>
</reference>
<organism evidence="2 3">
    <name type="scientific">Anopheles maculatus</name>
    <dbReference type="NCBI Taxonomy" id="74869"/>
    <lineage>
        <taxon>Eukaryota</taxon>
        <taxon>Metazoa</taxon>
        <taxon>Ecdysozoa</taxon>
        <taxon>Arthropoda</taxon>
        <taxon>Hexapoda</taxon>
        <taxon>Insecta</taxon>
        <taxon>Pterygota</taxon>
        <taxon>Neoptera</taxon>
        <taxon>Endopterygota</taxon>
        <taxon>Diptera</taxon>
        <taxon>Nematocera</taxon>
        <taxon>Culicoidea</taxon>
        <taxon>Culicidae</taxon>
        <taxon>Anophelinae</taxon>
        <taxon>Anopheles</taxon>
        <taxon>Anopheles maculatus group</taxon>
    </lineage>
</organism>